<keyword evidence="3 6" id="KW-0812">Transmembrane</keyword>
<feature type="transmembrane region" description="Helical" evidence="6">
    <location>
        <begin position="40"/>
        <end position="59"/>
    </location>
</feature>
<dbReference type="Proteomes" id="UP000321157">
    <property type="component" value="Unassembled WGS sequence"/>
</dbReference>
<dbReference type="RefSeq" id="WP_146811050.1">
    <property type="nucleotide sequence ID" value="NZ_BJXX01000137.1"/>
</dbReference>
<evidence type="ECO:0000256" key="2">
    <source>
        <dbReference type="ARBA" id="ARBA00022475"/>
    </source>
</evidence>
<proteinExistence type="predicted"/>
<evidence type="ECO:0008006" key="9">
    <source>
        <dbReference type="Google" id="ProtNLM"/>
    </source>
</evidence>
<evidence type="ECO:0000313" key="7">
    <source>
        <dbReference type="EMBL" id="GEN35518.1"/>
    </source>
</evidence>
<feature type="transmembrane region" description="Helical" evidence="6">
    <location>
        <begin position="91"/>
        <end position="111"/>
    </location>
</feature>
<evidence type="ECO:0000256" key="5">
    <source>
        <dbReference type="ARBA" id="ARBA00023136"/>
    </source>
</evidence>
<feature type="transmembrane region" description="Helical" evidence="6">
    <location>
        <begin position="7"/>
        <end position="28"/>
    </location>
</feature>
<evidence type="ECO:0000256" key="1">
    <source>
        <dbReference type="ARBA" id="ARBA00004651"/>
    </source>
</evidence>
<keyword evidence="2" id="KW-1003">Cell membrane</keyword>
<gene>
    <name evidence="7" type="ORF">ADA01nite_29780</name>
</gene>
<protein>
    <recommendedName>
        <fullName evidence="9">CidA/LrgA family protein</fullName>
    </recommendedName>
</protein>
<evidence type="ECO:0000313" key="8">
    <source>
        <dbReference type="Proteomes" id="UP000321157"/>
    </source>
</evidence>
<dbReference type="EMBL" id="BJXX01000137">
    <property type="protein sequence ID" value="GEN35518.1"/>
    <property type="molecule type" value="Genomic_DNA"/>
</dbReference>
<organism evidence="7 8">
    <name type="scientific">Aneurinibacillus danicus</name>
    <dbReference type="NCBI Taxonomy" id="267746"/>
    <lineage>
        <taxon>Bacteria</taxon>
        <taxon>Bacillati</taxon>
        <taxon>Bacillota</taxon>
        <taxon>Bacilli</taxon>
        <taxon>Bacillales</taxon>
        <taxon>Paenibacillaceae</taxon>
        <taxon>Aneurinibacillus group</taxon>
        <taxon>Aneurinibacillus</taxon>
    </lineage>
</organism>
<evidence type="ECO:0000256" key="6">
    <source>
        <dbReference type="SAM" id="Phobius"/>
    </source>
</evidence>
<comment type="caution">
    <text evidence="7">The sequence shown here is derived from an EMBL/GenBank/DDBJ whole genome shotgun (WGS) entry which is preliminary data.</text>
</comment>
<feature type="transmembrane region" description="Helical" evidence="6">
    <location>
        <begin position="66"/>
        <end position="85"/>
    </location>
</feature>
<keyword evidence="5 6" id="KW-0472">Membrane</keyword>
<comment type="subcellular location">
    <subcellularLocation>
        <location evidence="1">Cell membrane</location>
        <topology evidence="1">Multi-pass membrane protein</topology>
    </subcellularLocation>
</comment>
<dbReference type="InterPro" id="IPR005538">
    <property type="entry name" value="LrgA/CidA"/>
</dbReference>
<keyword evidence="8" id="KW-1185">Reference proteome</keyword>
<dbReference type="PANTHER" id="PTHR33931">
    <property type="entry name" value="HOLIN-LIKE PROTEIN CIDA-RELATED"/>
    <property type="match status" value="1"/>
</dbReference>
<dbReference type="Pfam" id="PF03788">
    <property type="entry name" value="LrgA"/>
    <property type="match status" value="1"/>
</dbReference>
<dbReference type="GO" id="GO:0005886">
    <property type="term" value="C:plasma membrane"/>
    <property type="evidence" value="ECO:0007669"/>
    <property type="project" value="UniProtKB-SubCell"/>
</dbReference>
<dbReference type="PANTHER" id="PTHR33931:SF2">
    <property type="entry name" value="HOLIN-LIKE PROTEIN CIDA"/>
    <property type="match status" value="1"/>
</dbReference>
<reference evidence="7 8" key="1">
    <citation type="submission" date="2019-07" db="EMBL/GenBank/DDBJ databases">
        <title>Whole genome shotgun sequence of Aneurinibacillus danicus NBRC 102444.</title>
        <authorList>
            <person name="Hosoyama A."/>
            <person name="Uohara A."/>
            <person name="Ohji S."/>
            <person name="Ichikawa N."/>
        </authorList>
    </citation>
    <scope>NUCLEOTIDE SEQUENCE [LARGE SCALE GENOMIC DNA]</scope>
    <source>
        <strain evidence="7 8">NBRC 102444</strain>
    </source>
</reference>
<evidence type="ECO:0000256" key="3">
    <source>
        <dbReference type="ARBA" id="ARBA00022692"/>
    </source>
</evidence>
<dbReference type="OrthoDB" id="3176438at2"/>
<dbReference type="AlphaFoldDB" id="A0A511VC56"/>
<keyword evidence="4 6" id="KW-1133">Transmembrane helix</keyword>
<name>A0A511VC56_9BACL</name>
<accession>A0A511VC56</accession>
<sequence length="138" mass="15712">MKKKVAIVFRLYAQVLLLYILSEIGNFIVEISRLPLPGNLVGMLLLFLLLITKMIPLHWVSEGSSLLLKHLSLFFIPVAVGLMSYKDLFLHQGWIFFLCILLSLWIGMYATGKVSQTIALKQEDNVKENLKSGEQRYG</sequence>
<evidence type="ECO:0000256" key="4">
    <source>
        <dbReference type="ARBA" id="ARBA00022989"/>
    </source>
</evidence>